<gene>
    <name evidence="2" type="ORF">C6P40_004558</name>
</gene>
<accession>A0A9P6WHQ6</accession>
<reference evidence="2" key="1">
    <citation type="submission" date="2020-11" db="EMBL/GenBank/DDBJ databases">
        <title>Kefir isolates.</title>
        <authorList>
            <person name="Marcisauskas S."/>
            <person name="Kim Y."/>
            <person name="Blasche S."/>
        </authorList>
    </citation>
    <scope>NUCLEOTIDE SEQUENCE</scope>
    <source>
        <strain evidence="2">Olga-1</strain>
    </source>
</reference>
<dbReference type="EMBL" id="PUHW01000630">
    <property type="protein sequence ID" value="KAG0686302.1"/>
    <property type="molecule type" value="Genomic_DNA"/>
</dbReference>
<evidence type="ECO:0000313" key="2">
    <source>
        <dbReference type="EMBL" id="KAG0686302.1"/>
    </source>
</evidence>
<name>A0A9P6WHQ6_9ASCO</name>
<feature type="region of interest" description="Disordered" evidence="1">
    <location>
        <begin position="206"/>
        <end position="234"/>
    </location>
</feature>
<feature type="region of interest" description="Disordered" evidence="1">
    <location>
        <begin position="261"/>
        <end position="295"/>
    </location>
</feature>
<evidence type="ECO:0000256" key="1">
    <source>
        <dbReference type="SAM" id="MobiDB-lite"/>
    </source>
</evidence>
<feature type="compositionally biased region" description="Acidic residues" evidence="1">
    <location>
        <begin position="276"/>
        <end position="289"/>
    </location>
</feature>
<protein>
    <submittedName>
        <fullName evidence="2">Uncharacterized protein</fullName>
    </submittedName>
</protein>
<comment type="caution">
    <text evidence="2">The sequence shown here is derived from an EMBL/GenBank/DDBJ whole genome shotgun (WGS) entry which is preliminary data.</text>
</comment>
<dbReference type="Proteomes" id="UP000697127">
    <property type="component" value="Unassembled WGS sequence"/>
</dbReference>
<organism evidence="2 3">
    <name type="scientific">Pichia californica</name>
    <dbReference type="NCBI Taxonomy" id="460514"/>
    <lineage>
        <taxon>Eukaryota</taxon>
        <taxon>Fungi</taxon>
        <taxon>Dikarya</taxon>
        <taxon>Ascomycota</taxon>
        <taxon>Saccharomycotina</taxon>
        <taxon>Pichiomycetes</taxon>
        <taxon>Pichiales</taxon>
        <taxon>Pichiaceae</taxon>
        <taxon>Pichia</taxon>
    </lineage>
</organism>
<evidence type="ECO:0000313" key="3">
    <source>
        <dbReference type="Proteomes" id="UP000697127"/>
    </source>
</evidence>
<dbReference type="AlphaFoldDB" id="A0A9P6WHQ6"/>
<keyword evidence="3" id="KW-1185">Reference proteome</keyword>
<sequence>MSNNSPITWKKSYTTSTHDINQSSSIPMSVSISSSISRSNTSSPIGIQKRRKSSFNSLYSPYTRRRSFLSKNMIENESVQCYKISSYSSQTIYNNNSNNNNYHTIENIPSFSISLSESQGFLWNQDLFASSYQQSEAGVHNMMSMSDGSYYLNNNDNEYQISSNNTNINSENHNSNSNVFVNVIDVILDKEDYKSDVDIVTEVVKVENYDDDDDDEEEDNEDEIPAAENSLINENITMETPYSSKKDIDFTKRITRSMDRRIHNNQHLCKNNTNDADAEEEEEADDDENIFISDL</sequence>
<feature type="compositionally biased region" description="Polar residues" evidence="1">
    <location>
        <begin position="265"/>
        <end position="274"/>
    </location>
</feature>
<proteinExistence type="predicted"/>
<feature type="compositionally biased region" description="Acidic residues" evidence="1">
    <location>
        <begin position="209"/>
        <end position="225"/>
    </location>
</feature>